<proteinExistence type="predicted"/>
<gene>
    <name evidence="1" type="ORF">C2845_PM10G11510</name>
</gene>
<keyword evidence="2" id="KW-1185">Reference proteome</keyword>
<dbReference type="Proteomes" id="UP000275267">
    <property type="component" value="Unassembled WGS sequence"/>
</dbReference>
<evidence type="ECO:0000313" key="1">
    <source>
        <dbReference type="EMBL" id="RLM54510.1"/>
    </source>
</evidence>
<comment type="caution">
    <text evidence="1">The sequence shown here is derived from an EMBL/GenBank/DDBJ whole genome shotgun (WGS) entry which is preliminary data.</text>
</comment>
<dbReference type="EMBL" id="PQIB02000018">
    <property type="protein sequence ID" value="RLM54510.1"/>
    <property type="molecule type" value="Genomic_DNA"/>
</dbReference>
<sequence length="143" mass="16007">MAPKVDRAKTPTRSLGLSGMTEAMIVDMVRQGQIAAGQARPPKEGETSAYPEKDEIVVFCDLFIAGLHFPLDSVFVETLRLHNIFLHQLRPSSIVRLNLYFWLAKTCRFKPSAKDFAFVHRVHYQLKTITVTTADGTEGEAEA</sequence>
<evidence type="ECO:0000313" key="2">
    <source>
        <dbReference type="Proteomes" id="UP000275267"/>
    </source>
</evidence>
<name>A0A3L6PAL1_PANMI</name>
<dbReference type="AlphaFoldDB" id="A0A3L6PAL1"/>
<protein>
    <submittedName>
        <fullName evidence="1">Retrotransposon protein</fullName>
    </submittedName>
</protein>
<organism evidence="1 2">
    <name type="scientific">Panicum miliaceum</name>
    <name type="common">Proso millet</name>
    <name type="synonym">Broomcorn millet</name>
    <dbReference type="NCBI Taxonomy" id="4540"/>
    <lineage>
        <taxon>Eukaryota</taxon>
        <taxon>Viridiplantae</taxon>
        <taxon>Streptophyta</taxon>
        <taxon>Embryophyta</taxon>
        <taxon>Tracheophyta</taxon>
        <taxon>Spermatophyta</taxon>
        <taxon>Magnoliopsida</taxon>
        <taxon>Liliopsida</taxon>
        <taxon>Poales</taxon>
        <taxon>Poaceae</taxon>
        <taxon>PACMAD clade</taxon>
        <taxon>Panicoideae</taxon>
        <taxon>Panicodae</taxon>
        <taxon>Paniceae</taxon>
        <taxon>Panicinae</taxon>
        <taxon>Panicum</taxon>
        <taxon>Panicum sect. Panicum</taxon>
    </lineage>
</organism>
<accession>A0A3L6PAL1</accession>
<reference evidence="2" key="1">
    <citation type="journal article" date="2019" name="Nat. Commun.">
        <title>The genome of broomcorn millet.</title>
        <authorList>
            <person name="Zou C."/>
            <person name="Miki D."/>
            <person name="Li D."/>
            <person name="Tang Q."/>
            <person name="Xiao L."/>
            <person name="Rajput S."/>
            <person name="Deng P."/>
            <person name="Jia W."/>
            <person name="Huang R."/>
            <person name="Zhang M."/>
            <person name="Sun Y."/>
            <person name="Hu J."/>
            <person name="Fu X."/>
            <person name="Schnable P.S."/>
            <person name="Li F."/>
            <person name="Zhang H."/>
            <person name="Feng B."/>
            <person name="Zhu X."/>
            <person name="Liu R."/>
            <person name="Schnable J.C."/>
            <person name="Zhu J.-K."/>
            <person name="Zhang H."/>
        </authorList>
    </citation>
    <scope>NUCLEOTIDE SEQUENCE [LARGE SCALE GENOMIC DNA]</scope>
</reference>